<accession>A0AAD9E0X9</accession>
<keyword evidence="3" id="KW-1185">Reference proteome</keyword>
<protein>
    <submittedName>
        <fullName evidence="2">Uncharacterized protein</fullName>
    </submittedName>
</protein>
<sequence>MPVQMSMMATRNSHADGLPGETCHKPSVVPPIKWRNGGAGERGASVVGPANERRALWRLVLELQQRQRIDLAGACNGIKNNTRATDATAFTPHTPILHHRNTVHLKLCQQLEILCYRFPSTSIVDLPVLSQRSLSFSSLFVNGESRGYLMTPPWGSECSGNFQSSVGHKCVFAHWHWCPLPPPRNHWPIPAAPVAVGVLPMANQSSGTSLLAAAMLMKSSALRRAVHHPLP</sequence>
<evidence type="ECO:0000256" key="1">
    <source>
        <dbReference type="SAM" id="MobiDB-lite"/>
    </source>
</evidence>
<organism evidence="2 3">
    <name type="scientific">Electrophorus voltai</name>
    <dbReference type="NCBI Taxonomy" id="2609070"/>
    <lineage>
        <taxon>Eukaryota</taxon>
        <taxon>Metazoa</taxon>
        <taxon>Chordata</taxon>
        <taxon>Craniata</taxon>
        <taxon>Vertebrata</taxon>
        <taxon>Euteleostomi</taxon>
        <taxon>Actinopterygii</taxon>
        <taxon>Neopterygii</taxon>
        <taxon>Teleostei</taxon>
        <taxon>Ostariophysi</taxon>
        <taxon>Gymnotiformes</taxon>
        <taxon>Gymnotoidei</taxon>
        <taxon>Gymnotidae</taxon>
        <taxon>Electrophorus</taxon>
    </lineage>
</organism>
<dbReference type="EMBL" id="JAROKS010000009">
    <property type="protein sequence ID" value="KAK1801196.1"/>
    <property type="molecule type" value="Genomic_DNA"/>
</dbReference>
<dbReference type="AlphaFoldDB" id="A0AAD9E0X9"/>
<evidence type="ECO:0000313" key="2">
    <source>
        <dbReference type="EMBL" id="KAK1801196.1"/>
    </source>
</evidence>
<gene>
    <name evidence="2" type="ORF">P4O66_022885</name>
</gene>
<reference evidence="2" key="1">
    <citation type="submission" date="2023-03" db="EMBL/GenBank/DDBJ databases">
        <title>Electrophorus voltai genome.</title>
        <authorList>
            <person name="Bian C."/>
        </authorList>
    </citation>
    <scope>NUCLEOTIDE SEQUENCE</scope>
    <source>
        <strain evidence="2">CB-2022</strain>
        <tissue evidence="2">Muscle</tissue>
    </source>
</reference>
<feature type="region of interest" description="Disordered" evidence="1">
    <location>
        <begin position="1"/>
        <end position="22"/>
    </location>
</feature>
<proteinExistence type="predicted"/>
<feature type="non-terminal residue" evidence="2">
    <location>
        <position position="1"/>
    </location>
</feature>
<name>A0AAD9E0X9_9TELE</name>
<evidence type="ECO:0000313" key="3">
    <source>
        <dbReference type="Proteomes" id="UP001239994"/>
    </source>
</evidence>
<dbReference type="Proteomes" id="UP001239994">
    <property type="component" value="Unassembled WGS sequence"/>
</dbReference>
<comment type="caution">
    <text evidence="2">The sequence shown here is derived from an EMBL/GenBank/DDBJ whole genome shotgun (WGS) entry which is preliminary data.</text>
</comment>